<name>A0A368YBE7_9HYPH</name>
<dbReference type="AlphaFoldDB" id="A0A368YBE7"/>
<reference evidence="2 3" key="1">
    <citation type="submission" date="2018-07" db="EMBL/GenBank/DDBJ databases">
        <title>Genomic Encyclopedia of Type Strains, Phase III (KMG-III): the genomes of soil and plant-associated and newly described type strains.</title>
        <authorList>
            <person name="Whitman W."/>
        </authorList>
    </citation>
    <scope>NUCLEOTIDE SEQUENCE [LARGE SCALE GENOMIC DNA]</scope>
    <source>
        <strain evidence="2 3">31-25a</strain>
    </source>
</reference>
<dbReference type="RefSeq" id="WP_245426648.1">
    <property type="nucleotide sequence ID" value="NZ_QPJM01000044.1"/>
</dbReference>
<proteinExistence type="predicted"/>
<dbReference type="Proteomes" id="UP000253324">
    <property type="component" value="Unassembled WGS sequence"/>
</dbReference>
<comment type="caution">
    <text evidence="2">The sequence shown here is derived from an EMBL/GenBank/DDBJ whole genome shotgun (WGS) entry which is preliminary data.</text>
</comment>
<feature type="region of interest" description="Disordered" evidence="1">
    <location>
        <begin position="86"/>
        <end position="119"/>
    </location>
</feature>
<gene>
    <name evidence="2" type="ORF">C7476_1445</name>
</gene>
<evidence type="ECO:0000313" key="2">
    <source>
        <dbReference type="EMBL" id="RCW77580.1"/>
    </source>
</evidence>
<protein>
    <submittedName>
        <fullName evidence="2">Uncharacterized protein</fullName>
    </submittedName>
</protein>
<organism evidence="2 3">
    <name type="scientific">Phyllobacterium bourgognense</name>
    <dbReference type="NCBI Taxonomy" id="314236"/>
    <lineage>
        <taxon>Bacteria</taxon>
        <taxon>Pseudomonadati</taxon>
        <taxon>Pseudomonadota</taxon>
        <taxon>Alphaproteobacteria</taxon>
        <taxon>Hyphomicrobiales</taxon>
        <taxon>Phyllobacteriaceae</taxon>
        <taxon>Phyllobacterium</taxon>
    </lineage>
</organism>
<evidence type="ECO:0000313" key="3">
    <source>
        <dbReference type="Proteomes" id="UP000253324"/>
    </source>
</evidence>
<sequence length="119" mass="12858">MIFRSQMAQLLPEPGSLLDDPLGWAADVGRRVQQSTADRKNLGGCLRCPEDAQAVNNGLSTRMARRSRCNGTPIPVNPCARPEVTVAASPDKRPGPISHAASFSDFRGDISDDEVLPMR</sequence>
<accession>A0A368YBE7</accession>
<keyword evidence="3" id="KW-1185">Reference proteome</keyword>
<evidence type="ECO:0000256" key="1">
    <source>
        <dbReference type="SAM" id="MobiDB-lite"/>
    </source>
</evidence>
<dbReference type="EMBL" id="QPJM01000044">
    <property type="protein sequence ID" value="RCW77580.1"/>
    <property type="molecule type" value="Genomic_DNA"/>
</dbReference>